<dbReference type="PANTHER" id="PTHR13812">
    <property type="entry name" value="KETIMINE REDUCTASE MU-CRYSTALLIN"/>
    <property type="match status" value="1"/>
</dbReference>
<reference evidence="1 2" key="1">
    <citation type="submission" date="2019-08" db="EMBL/GenBank/DDBJ databases">
        <authorList>
            <person name="Peeters C."/>
        </authorList>
    </citation>
    <scope>NUCLEOTIDE SEQUENCE [LARGE SCALE GENOMIC DNA]</scope>
    <source>
        <strain evidence="1 2">LMG 30175</strain>
    </source>
</reference>
<sequence>MITLDARQTALALPYPQLSEAIESILMEMRSGTARAPERLHFPLVEVGERKGKRTGILLIMTATNRDVAMTKHITVHPENRSLCKPSIMGEVLVFDPHNGERLMLLDGPTVTGRRTAAVTLLAAKKFAPRPQGTVLIVGAGVQARSHLEAFVAGLGSRHFLIYSRSHDRAQALADHAATLGAEASVVETLEPALGSVSIIVTATTSTDPVLPDSDRMRWRDDVFVAGVGAFRPDMRELPPQLCRDAAVRGTLVVDTWDVKHEAGDLLHAGIDWGRAVPLMDAILTPDRFRSSGPVLFKSVGYALWDLAAVLCARASLARDPQIGTA</sequence>
<dbReference type="Gene3D" id="3.30.1780.10">
    <property type="entry name" value="ornithine cyclodeaminase, domain 1"/>
    <property type="match status" value="1"/>
</dbReference>
<name>A0A5E4W434_9BURK</name>
<dbReference type="EMBL" id="CABPRZ010000011">
    <property type="protein sequence ID" value="VVE17865.1"/>
    <property type="molecule type" value="Genomic_DNA"/>
</dbReference>
<dbReference type="NCBIfam" id="NF005603">
    <property type="entry name" value="PRK07340.1"/>
    <property type="match status" value="1"/>
</dbReference>
<evidence type="ECO:0000313" key="1">
    <source>
        <dbReference type="EMBL" id="VVE17865.1"/>
    </source>
</evidence>
<dbReference type="Proteomes" id="UP000414233">
    <property type="component" value="Unassembled WGS sequence"/>
</dbReference>
<dbReference type="PIRSF" id="PIRSF001439">
    <property type="entry name" value="CryM"/>
    <property type="match status" value="1"/>
</dbReference>
<evidence type="ECO:0000313" key="2">
    <source>
        <dbReference type="Proteomes" id="UP000414233"/>
    </source>
</evidence>
<dbReference type="RefSeq" id="WP_150697746.1">
    <property type="nucleotide sequence ID" value="NZ_CABPRZ010000011.1"/>
</dbReference>
<organism evidence="1 2">
    <name type="scientific">Pandoraea terrae</name>
    <dbReference type="NCBI Taxonomy" id="1537710"/>
    <lineage>
        <taxon>Bacteria</taxon>
        <taxon>Pseudomonadati</taxon>
        <taxon>Pseudomonadota</taxon>
        <taxon>Betaproteobacteria</taxon>
        <taxon>Burkholderiales</taxon>
        <taxon>Burkholderiaceae</taxon>
        <taxon>Pandoraea</taxon>
    </lineage>
</organism>
<protein>
    <submittedName>
        <fullName evidence="1">Ornithine cyclodeaminase</fullName>
    </submittedName>
</protein>
<dbReference type="InterPro" id="IPR003462">
    <property type="entry name" value="ODC_Mu_crystall"/>
</dbReference>
<gene>
    <name evidence="1" type="ORF">PTE30175_02891</name>
</gene>
<accession>A0A5E4W434</accession>
<dbReference type="Pfam" id="PF02423">
    <property type="entry name" value="OCD_Mu_crystall"/>
    <property type="match status" value="1"/>
</dbReference>
<dbReference type="InterPro" id="IPR036291">
    <property type="entry name" value="NAD(P)-bd_dom_sf"/>
</dbReference>
<dbReference type="Gene3D" id="3.40.50.720">
    <property type="entry name" value="NAD(P)-binding Rossmann-like Domain"/>
    <property type="match status" value="1"/>
</dbReference>
<dbReference type="GO" id="GO:0005737">
    <property type="term" value="C:cytoplasm"/>
    <property type="evidence" value="ECO:0007669"/>
    <property type="project" value="TreeGrafter"/>
</dbReference>
<dbReference type="SUPFAM" id="SSF51735">
    <property type="entry name" value="NAD(P)-binding Rossmann-fold domains"/>
    <property type="match status" value="1"/>
</dbReference>
<dbReference type="OrthoDB" id="5293744at2"/>
<dbReference type="AlphaFoldDB" id="A0A5E4W434"/>
<dbReference type="PANTHER" id="PTHR13812:SF19">
    <property type="entry name" value="KETIMINE REDUCTASE MU-CRYSTALLIN"/>
    <property type="match status" value="1"/>
</dbReference>
<proteinExistence type="predicted"/>
<dbReference type="InterPro" id="IPR023401">
    <property type="entry name" value="ODC_N"/>
</dbReference>
<keyword evidence="2" id="KW-1185">Reference proteome</keyword>